<feature type="compositionally biased region" description="Low complexity" evidence="1">
    <location>
        <begin position="29"/>
        <end position="43"/>
    </location>
</feature>
<sequence>GAEVGARPGRGRGRRARGAPPIPCPSSLPARGAVGPRATGAPARRPRVTLVSSPRSSLTPARSSWSFAGAPGAQRRWMAEAQSGTGQLQEQKKGLLIAVSASVDKIISHFGAARNLVQKVRVARGRPWGRAAGGGEGAAATRTCRLCRLQAQLGDSR</sequence>
<evidence type="ECO:0000313" key="3">
    <source>
        <dbReference type="Proteomes" id="UP000269945"/>
    </source>
</evidence>
<name>A0A9X9LVZ8_GULGU</name>
<dbReference type="PANTHER" id="PTHR15591:SF11">
    <property type="entry name" value="AP-4 COMPLEX ACCESSORY SUBUNIT RUSC1"/>
    <property type="match status" value="1"/>
</dbReference>
<dbReference type="InterPro" id="IPR047343">
    <property type="entry name" value="RUSC1_2"/>
</dbReference>
<dbReference type="PANTHER" id="PTHR15591">
    <property type="entry name" value="RUN AND SH3 DOMAIN CONTAINING"/>
    <property type="match status" value="1"/>
</dbReference>
<keyword evidence="3" id="KW-1185">Reference proteome</keyword>
<comment type="caution">
    <text evidence="2">The sequence shown here is derived from an EMBL/GenBank/DDBJ whole genome shotgun (WGS) entry which is preliminary data.</text>
</comment>
<dbReference type="Proteomes" id="UP000269945">
    <property type="component" value="Unassembled WGS sequence"/>
</dbReference>
<accession>A0A9X9LVZ8</accession>
<evidence type="ECO:0000313" key="2">
    <source>
        <dbReference type="EMBL" id="VCW97675.1"/>
    </source>
</evidence>
<feature type="non-terminal residue" evidence="2">
    <location>
        <position position="1"/>
    </location>
</feature>
<protein>
    <submittedName>
        <fullName evidence="2">Uncharacterized protein</fullName>
    </submittedName>
</protein>
<feature type="non-terminal residue" evidence="2">
    <location>
        <position position="157"/>
    </location>
</feature>
<gene>
    <name evidence="2" type="ORF">BN2614_LOCUS2</name>
</gene>
<reference evidence="2 3" key="1">
    <citation type="submission" date="2018-10" db="EMBL/GenBank/DDBJ databases">
        <authorList>
            <person name="Ekblom R."/>
            <person name="Jareborg N."/>
        </authorList>
    </citation>
    <scope>NUCLEOTIDE SEQUENCE [LARGE SCALE GENOMIC DNA]</scope>
    <source>
        <tissue evidence="2">Muscle</tissue>
    </source>
</reference>
<dbReference type="AlphaFoldDB" id="A0A9X9LVZ8"/>
<evidence type="ECO:0000256" key="1">
    <source>
        <dbReference type="SAM" id="MobiDB-lite"/>
    </source>
</evidence>
<proteinExistence type="predicted"/>
<dbReference type="GO" id="GO:0031410">
    <property type="term" value="C:cytoplasmic vesicle"/>
    <property type="evidence" value="ECO:0007669"/>
    <property type="project" value="TreeGrafter"/>
</dbReference>
<dbReference type="EMBL" id="CYRY02022635">
    <property type="protein sequence ID" value="VCW97675.1"/>
    <property type="molecule type" value="Genomic_DNA"/>
</dbReference>
<feature type="region of interest" description="Disordered" evidence="1">
    <location>
        <begin position="1"/>
        <end position="71"/>
    </location>
</feature>
<organism evidence="2 3">
    <name type="scientific">Gulo gulo</name>
    <name type="common">Wolverine</name>
    <name type="synonym">Gluton</name>
    <dbReference type="NCBI Taxonomy" id="48420"/>
    <lineage>
        <taxon>Eukaryota</taxon>
        <taxon>Metazoa</taxon>
        <taxon>Chordata</taxon>
        <taxon>Craniata</taxon>
        <taxon>Vertebrata</taxon>
        <taxon>Euteleostomi</taxon>
        <taxon>Mammalia</taxon>
        <taxon>Eutheria</taxon>
        <taxon>Laurasiatheria</taxon>
        <taxon>Carnivora</taxon>
        <taxon>Caniformia</taxon>
        <taxon>Musteloidea</taxon>
        <taxon>Mustelidae</taxon>
        <taxon>Guloninae</taxon>
        <taxon>Gulo</taxon>
    </lineage>
</organism>
<feature type="compositionally biased region" description="Polar residues" evidence="1">
    <location>
        <begin position="50"/>
        <end position="66"/>
    </location>
</feature>